<evidence type="ECO:0000256" key="1">
    <source>
        <dbReference type="ARBA" id="ARBA00006284"/>
    </source>
</evidence>
<dbReference type="InterPro" id="IPR004381">
    <property type="entry name" value="Glycerate_kinase"/>
</dbReference>
<dbReference type="Proteomes" id="UP000242699">
    <property type="component" value="Unassembled WGS sequence"/>
</dbReference>
<name>A0A2T2XAB7_9FIRM</name>
<reference evidence="4 5" key="1">
    <citation type="journal article" date="2014" name="BMC Genomics">
        <title>Comparison of environmental and isolate Sulfobacillus genomes reveals diverse carbon, sulfur, nitrogen, and hydrogen metabolisms.</title>
        <authorList>
            <person name="Justice N.B."/>
            <person name="Norman A."/>
            <person name="Brown C.T."/>
            <person name="Singh A."/>
            <person name="Thomas B.C."/>
            <person name="Banfield J.F."/>
        </authorList>
    </citation>
    <scope>NUCLEOTIDE SEQUENCE [LARGE SCALE GENOMIC DNA]</scope>
    <source>
        <strain evidence="4">AMDSBA1</strain>
    </source>
</reference>
<evidence type="ECO:0000313" key="4">
    <source>
        <dbReference type="EMBL" id="PSR31429.1"/>
    </source>
</evidence>
<protein>
    <recommendedName>
        <fullName evidence="6">Glycerate kinase</fullName>
    </recommendedName>
</protein>
<evidence type="ECO:0000256" key="2">
    <source>
        <dbReference type="ARBA" id="ARBA00022679"/>
    </source>
</evidence>
<evidence type="ECO:0000313" key="5">
    <source>
        <dbReference type="Proteomes" id="UP000242699"/>
    </source>
</evidence>
<dbReference type="GO" id="GO:0031388">
    <property type="term" value="P:organic acid phosphorylation"/>
    <property type="evidence" value="ECO:0007669"/>
    <property type="project" value="InterPro"/>
</dbReference>
<dbReference type="InterPro" id="IPR036129">
    <property type="entry name" value="Glycerate_kinase_sf"/>
</dbReference>
<evidence type="ECO:0000256" key="3">
    <source>
        <dbReference type="ARBA" id="ARBA00022777"/>
    </source>
</evidence>
<dbReference type="InterPro" id="IPR018197">
    <property type="entry name" value="Glycerate_kinase_RE-like"/>
</dbReference>
<comment type="caution">
    <text evidence="4">The sequence shown here is derived from an EMBL/GenBank/DDBJ whole genome shotgun (WGS) entry which is preliminary data.</text>
</comment>
<dbReference type="Gene3D" id="3.90.1510.10">
    <property type="entry name" value="Glycerate kinase, domain 2"/>
    <property type="match status" value="1"/>
</dbReference>
<dbReference type="EMBL" id="PXYT01000002">
    <property type="protein sequence ID" value="PSR31429.1"/>
    <property type="molecule type" value="Genomic_DNA"/>
</dbReference>
<dbReference type="Gene3D" id="3.40.50.10350">
    <property type="entry name" value="Glycerate kinase, domain 1"/>
    <property type="match status" value="1"/>
</dbReference>
<gene>
    <name evidence="4" type="ORF">C7B43_01660</name>
</gene>
<evidence type="ECO:0008006" key="6">
    <source>
        <dbReference type="Google" id="ProtNLM"/>
    </source>
</evidence>
<accession>A0A2T2XAB7</accession>
<dbReference type="SUPFAM" id="SSF110738">
    <property type="entry name" value="Glycerate kinase I"/>
    <property type="match status" value="1"/>
</dbReference>
<keyword evidence="2" id="KW-0808">Transferase</keyword>
<proteinExistence type="inferred from homology"/>
<dbReference type="PANTHER" id="PTHR21599:SF0">
    <property type="entry name" value="GLYCERATE KINASE"/>
    <property type="match status" value="1"/>
</dbReference>
<dbReference type="Pfam" id="PF02595">
    <property type="entry name" value="Gly_kinase"/>
    <property type="match status" value="1"/>
</dbReference>
<organism evidence="4 5">
    <name type="scientific">Sulfobacillus benefaciens</name>
    <dbReference type="NCBI Taxonomy" id="453960"/>
    <lineage>
        <taxon>Bacteria</taxon>
        <taxon>Bacillati</taxon>
        <taxon>Bacillota</taxon>
        <taxon>Clostridia</taxon>
        <taxon>Eubacteriales</taxon>
        <taxon>Clostridiales Family XVII. Incertae Sedis</taxon>
        <taxon>Sulfobacillus</taxon>
    </lineage>
</organism>
<sequence>METKLSNGKIVSRRGFKVKVLVAVDSFKGSLSFQQAGNAVEAGLLEVFPSWPAHTLPVADGGEGTACVAQFLGGEIIFSQWQDIYERRYSAHWVLWNDTAVVDAAVSSGFVDAQERIRGGEATTSYGTGQLIEQALHHPRVKRIVVALGGTGCTDGGTRLWVLGFPPLPVDSGRPITRRCEHCEDPNLLYCFDGTY</sequence>
<comment type="similarity">
    <text evidence="1">Belongs to the glycerate kinase type-1 family.</text>
</comment>
<dbReference type="GO" id="GO:0008887">
    <property type="term" value="F:glycerate kinase activity"/>
    <property type="evidence" value="ECO:0007669"/>
    <property type="project" value="InterPro"/>
</dbReference>
<dbReference type="AlphaFoldDB" id="A0A2T2XAB7"/>
<keyword evidence="3" id="KW-0418">Kinase</keyword>
<dbReference type="PANTHER" id="PTHR21599">
    <property type="entry name" value="GLYCERATE KINASE"/>
    <property type="match status" value="1"/>
</dbReference>
<dbReference type="InterPro" id="IPR018193">
    <property type="entry name" value="Glyc_kinase_flavodox-like_fold"/>
</dbReference>